<sequence>MIREMLILEKLGRRKKRIGWNGVSKSICKEWGDGNVDICGLLFQLPVFKTPEAMNIIQIKSQHLKGFIRRIVNNSIRLEQHIHQYFKELRKQNHD</sequence>
<dbReference type="EMBL" id="VIGI01000010">
    <property type="protein sequence ID" value="KAB8294967.1"/>
    <property type="molecule type" value="Genomic_DNA"/>
</dbReference>
<reference evidence="1 2" key="1">
    <citation type="submission" date="2019-06" db="EMBL/GenBank/DDBJ databases">
        <title>Genome Sequence of the Brown Rot Fungal Pathogen Monilinia laxa.</title>
        <authorList>
            <person name="De Miccolis Angelini R.M."/>
            <person name="Landi L."/>
            <person name="Abate D."/>
            <person name="Pollastro S."/>
            <person name="Romanazzi G."/>
            <person name="Faretra F."/>
        </authorList>
    </citation>
    <scope>NUCLEOTIDE SEQUENCE [LARGE SCALE GENOMIC DNA]</scope>
    <source>
        <strain evidence="1 2">Mlax316</strain>
    </source>
</reference>
<dbReference type="AlphaFoldDB" id="A0A5N6JZZ1"/>
<accession>A0A5N6JZZ1</accession>
<protein>
    <submittedName>
        <fullName evidence="1">Uncharacterized protein</fullName>
    </submittedName>
</protein>
<organism evidence="1 2">
    <name type="scientific">Monilinia laxa</name>
    <name type="common">Brown rot fungus</name>
    <name type="synonym">Sclerotinia laxa</name>
    <dbReference type="NCBI Taxonomy" id="61186"/>
    <lineage>
        <taxon>Eukaryota</taxon>
        <taxon>Fungi</taxon>
        <taxon>Dikarya</taxon>
        <taxon>Ascomycota</taxon>
        <taxon>Pezizomycotina</taxon>
        <taxon>Leotiomycetes</taxon>
        <taxon>Helotiales</taxon>
        <taxon>Sclerotiniaceae</taxon>
        <taxon>Monilinia</taxon>
    </lineage>
</organism>
<comment type="caution">
    <text evidence="1">The sequence shown here is derived from an EMBL/GenBank/DDBJ whole genome shotgun (WGS) entry which is preliminary data.</text>
</comment>
<proteinExistence type="predicted"/>
<keyword evidence="2" id="KW-1185">Reference proteome</keyword>
<dbReference type="Proteomes" id="UP000326757">
    <property type="component" value="Unassembled WGS sequence"/>
</dbReference>
<name>A0A5N6JZZ1_MONLA</name>
<gene>
    <name evidence="1" type="ORF">EYC80_006920</name>
</gene>
<evidence type="ECO:0000313" key="2">
    <source>
        <dbReference type="Proteomes" id="UP000326757"/>
    </source>
</evidence>
<evidence type="ECO:0000313" key="1">
    <source>
        <dbReference type="EMBL" id="KAB8294967.1"/>
    </source>
</evidence>